<proteinExistence type="predicted"/>
<name>A0A072UKE9_MEDTR</name>
<accession>A0A072UKE9</accession>
<dbReference type="AlphaFoldDB" id="A0A072UKE9"/>
<evidence type="ECO:0000313" key="3">
    <source>
        <dbReference type="Proteomes" id="UP000002051"/>
    </source>
</evidence>
<evidence type="ECO:0000313" key="2">
    <source>
        <dbReference type="EnsemblPlants" id="KEH30229"/>
    </source>
</evidence>
<sequence length="54" mass="6318">MEEVMEMGEEETSKYKEAVVKGIKLKIARHVVQSFSRKCLNVHHSHSLLYEQDD</sequence>
<reference evidence="2" key="3">
    <citation type="submission" date="2015-04" db="UniProtKB">
        <authorList>
            <consortium name="EnsemblPlants"/>
        </authorList>
    </citation>
    <scope>IDENTIFICATION</scope>
    <source>
        <strain evidence="2">cv. Jemalong A17</strain>
    </source>
</reference>
<dbReference type="EnsemblPlants" id="KEH30229">
    <property type="protein sequence ID" value="KEH30229"/>
    <property type="gene ID" value="MTR_4g065103"/>
</dbReference>
<organism evidence="1 3">
    <name type="scientific">Medicago truncatula</name>
    <name type="common">Barrel medic</name>
    <name type="synonym">Medicago tribuloides</name>
    <dbReference type="NCBI Taxonomy" id="3880"/>
    <lineage>
        <taxon>Eukaryota</taxon>
        <taxon>Viridiplantae</taxon>
        <taxon>Streptophyta</taxon>
        <taxon>Embryophyta</taxon>
        <taxon>Tracheophyta</taxon>
        <taxon>Spermatophyta</taxon>
        <taxon>Magnoliopsida</taxon>
        <taxon>eudicotyledons</taxon>
        <taxon>Gunneridae</taxon>
        <taxon>Pentapetalae</taxon>
        <taxon>rosids</taxon>
        <taxon>fabids</taxon>
        <taxon>Fabales</taxon>
        <taxon>Fabaceae</taxon>
        <taxon>Papilionoideae</taxon>
        <taxon>50 kb inversion clade</taxon>
        <taxon>NPAAA clade</taxon>
        <taxon>Hologalegina</taxon>
        <taxon>IRL clade</taxon>
        <taxon>Trifolieae</taxon>
        <taxon>Medicago</taxon>
    </lineage>
</organism>
<protein>
    <submittedName>
        <fullName evidence="1 2">Uncharacterized protein</fullName>
    </submittedName>
</protein>
<keyword evidence="3" id="KW-1185">Reference proteome</keyword>
<dbReference type="HOGENOM" id="CLU_3053393_0_0_1"/>
<evidence type="ECO:0000313" key="1">
    <source>
        <dbReference type="EMBL" id="KEH30229.1"/>
    </source>
</evidence>
<gene>
    <name evidence="1" type="ordered locus">MTR_4g065103</name>
</gene>
<dbReference type="Proteomes" id="UP000002051">
    <property type="component" value="Chromosome 4"/>
</dbReference>
<reference evidence="1 3" key="1">
    <citation type="journal article" date="2011" name="Nature">
        <title>The Medicago genome provides insight into the evolution of rhizobial symbioses.</title>
        <authorList>
            <person name="Young N.D."/>
            <person name="Debelle F."/>
            <person name="Oldroyd G.E."/>
            <person name="Geurts R."/>
            <person name="Cannon S.B."/>
            <person name="Udvardi M.K."/>
            <person name="Benedito V.A."/>
            <person name="Mayer K.F."/>
            <person name="Gouzy J."/>
            <person name="Schoof H."/>
            <person name="Van de Peer Y."/>
            <person name="Proost S."/>
            <person name="Cook D.R."/>
            <person name="Meyers B.C."/>
            <person name="Spannagl M."/>
            <person name="Cheung F."/>
            <person name="De Mita S."/>
            <person name="Krishnakumar V."/>
            <person name="Gundlach H."/>
            <person name="Zhou S."/>
            <person name="Mudge J."/>
            <person name="Bharti A.K."/>
            <person name="Murray J.D."/>
            <person name="Naoumkina M.A."/>
            <person name="Rosen B."/>
            <person name="Silverstein K.A."/>
            <person name="Tang H."/>
            <person name="Rombauts S."/>
            <person name="Zhao P.X."/>
            <person name="Zhou P."/>
            <person name="Barbe V."/>
            <person name="Bardou P."/>
            <person name="Bechner M."/>
            <person name="Bellec A."/>
            <person name="Berger A."/>
            <person name="Berges H."/>
            <person name="Bidwell S."/>
            <person name="Bisseling T."/>
            <person name="Choisne N."/>
            <person name="Couloux A."/>
            <person name="Denny R."/>
            <person name="Deshpande S."/>
            <person name="Dai X."/>
            <person name="Doyle J.J."/>
            <person name="Dudez A.M."/>
            <person name="Farmer A.D."/>
            <person name="Fouteau S."/>
            <person name="Franken C."/>
            <person name="Gibelin C."/>
            <person name="Gish J."/>
            <person name="Goldstein S."/>
            <person name="Gonzalez A.J."/>
            <person name="Green P.J."/>
            <person name="Hallab A."/>
            <person name="Hartog M."/>
            <person name="Hua A."/>
            <person name="Humphray S.J."/>
            <person name="Jeong D.H."/>
            <person name="Jing Y."/>
            <person name="Jocker A."/>
            <person name="Kenton S.M."/>
            <person name="Kim D.J."/>
            <person name="Klee K."/>
            <person name="Lai H."/>
            <person name="Lang C."/>
            <person name="Lin S."/>
            <person name="Macmil S.L."/>
            <person name="Magdelenat G."/>
            <person name="Matthews L."/>
            <person name="McCorrison J."/>
            <person name="Monaghan E.L."/>
            <person name="Mun J.H."/>
            <person name="Najar F.Z."/>
            <person name="Nicholson C."/>
            <person name="Noirot C."/>
            <person name="O'Bleness M."/>
            <person name="Paule C.R."/>
            <person name="Poulain J."/>
            <person name="Prion F."/>
            <person name="Qin B."/>
            <person name="Qu C."/>
            <person name="Retzel E.F."/>
            <person name="Riddle C."/>
            <person name="Sallet E."/>
            <person name="Samain S."/>
            <person name="Samson N."/>
            <person name="Sanders I."/>
            <person name="Saurat O."/>
            <person name="Scarpelli C."/>
            <person name="Schiex T."/>
            <person name="Segurens B."/>
            <person name="Severin A.J."/>
            <person name="Sherrier D.J."/>
            <person name="Shi R."/>
            <person name="Sims S."/>
            <person name="Singer S.R."/>
            <person name="Sinharoy S."/>
            <person name="Sterck L."/>
            <person name="Viollet A."/>
            <person name="Wang B.B."/>
            <person name="Wang K."/>
            <person name="Wang M."/>
            <person name="Wang X."/>
            <person name="Warfsmann J."/>
            <person name="Weissenbach J."/>
            <person name="White D.D."/>
            <person name="White J.D."/>
            <person name="Wiley G.B."/>
            <person name="Wincker P."/>
            <person name="Xing Y."/>
            <person name="Yang L."/>
            <person name="Yao Z."/>
            <person name="Ying F."/>
            <person name="Zhai J."/>
            <person name="Zhou L."/>
            <person name="Zuber A."/>
            <person name="Denarie J."/>
            <person name="Dixon R.A."/>
            <person name="May G.D."/>
            <person name="Schwartz D.C."/>
            <person name="Rogers J."/>
            <person name="Quetier F."/>
            <person name="Town C.D."/>
            <person name="Roe B.A."/>
        </authorList>
    </citation>
    <scope>NUCLEOTIDE SEQUENCE [LARGE SCALE GENOMIC DNA]</scope>
    <source>
        <strain evidence="1">A17</strain>
        <strain evidence="2 3">cv. Jemalong A17</strain>
    </source>
</reference>
<reference evidence="1 3" key="2">
    <citation type="journal article" date="2014" name="BMC Genomics">
        <title>An improved genome release (version Mt4.0) for the model legume Medicago truncatula.</title>
        <authorList>
            <person name="Tang H."/>
            <person name="Krishnakumar V."/>
            <person name="Bidwell S."/>
            <person name="Rosen B."/>
            <person name="Chan A."/>
            <person name="Zhou S."/>
            <person name="Gentzbittel L."/>
            <person name="Childs K.L."/>
            <person name="Yandell M."/>
            <person name="Gundlach H."/>
            <person name="Mayer K.F."/>
            <person name="Schwartz D.C."/>
            <person name="Town C.D."/>
        </authorList>
    </citation>
    <scope>GENOME REANNOTATION</scope>
    <source>
        <strain evidence="1">A17</strain>
        <strain evidence="2 3">cv. Jemalong A17</strain>
    </source>
</reference>
<dbReference type="EMBL" id="CM001220">
    <property type="protein sequence ID" value="KEH30229.1"/>
    <property type="molecule type" value="Genomic_DNA"/>
</dbReference>